<dbReference type="RefSeq" id="WP_143525469.1">
    <property type="nucleotide sequence ID" value="NZ_FMAC01000006.1"/>
</dbReference>
<organism evidence="1 2">
    <name type="scientific">Rhizobium hainanense</name>
    <dbReference type="NCBI Taxonomy" id="52131"/>
    <lineage>
        <taxon>Bacteria</taxon>
        <taxon>Pseudomonadati</taxon>
        <taxon>Pseudomonadota</taxon>
        <taxon>Alphaproteobacteria</taxon>
        <taxon>Hyphomicrobiales</taxon>
        <taxon>Rhizobiaceae</taxon>
        <taxon>Rhizobium/Agrobacterium group</taxon>
        <taxon>Rhizobium</taxon>
    </lineage>
</organism>
<name>A0A1C3VGH3_9HYPH</name>
<dbReference type="AlphaFoldDB" id="A0A1C3VGH3"/>
<keyword evidence="2" id="KW-1185">Reference proteome</keyword>
<gene>
    <name evidence="1" type="ORF">GA0061100_1063</name>
</gene>
<evidence type="ECO:0000313" key="1">
    <source>
        <dbReference type="EMBL" id="SCB26735.1"/>
    </source>
</evidence>
<protein>
    <submittedName>
        <fullName evidence="1">Uncharacterized protein</fullName>
    </submittedName>
</protein>
<proteinExistence type="predicted"/>
<dbReference type="EMBL" id="FMAC01000006">
    <property type="protein sequence ID" value="SCB26735.1"/>
    <property type="molecule type" value="Genomic_DNA"/>
</dbReference>
<reference evidence="2" key="1">
    <citation type="submission" date="2016-08" db="EMBL/GenBank/DDBJ databases">
        <authorList>
            <person name="Varghese N."/>
            <person name="Submissions Spin"/>
        </authorList>
    </citation>
    <scope>NUCLEOTIDE SEQUENCE [LARGE SCALE GENOMIC DNA]</scope>
    <source>
        <strain evidence="2">CCBAU 57015</strain>
    </source>
</reference>
<sequence>MIVSRRLLLGAAVVLAGSGSYLLGRSTPKEDTIADPDAYAAKLGRQQGLTIGFGDPSTFYAPPYLPVDAPVEGVVLSPADRTAVKDSLHGISKAFEAYPEQCLGRIIKAIFIAGKILIDGAEAGGTYGLDWIFLAAPSNVSAETRRLTAELGVHHETSSFIWLRNDALQRAFTALEPAGWQFQNSATDQIARNGQTAPPVETGFLSAYGATTSENDFNTYAEIVFSDPGRLIKLAESVPLIAKKLALTLDSYIAVDARLHETFARNGLLKAAGR</sequence>
<accession>A0A1C3VGH3</accession>
<dbReference type="Proteomes" id="UP000186228">
    <property type="component" value="Unassembled WGS sequence"/>
</dbReference>
<dbReference type="STRING" id="52131.GA0061100_1063"/>
<dbReference type="OrthoDB" id="6312171at2"/>
<evidence type="ECO:0000313" key="2">
    <source>
        <dbReference type="Proteomes" id="UP000186228"/>
    </source>
</evidence>